<protein>
    <submittedName>
        <fullName evidence="2">Polyphosphate kinase 2</fullName>
    </submittedName>
</protein>
<keyword evidence="2" id="KW-0808">Transferase</keyword>
<comment type="caution">
    <text evidence="2">The sequence shown here is derived from an EMBL/GenBank/DDBJ whole genome shotgun (WGS) entry which is preliminary data.</text>
</comment>
<dbReference type="OrthoDB" id="9775224at2"/>
<dbReference type="GO" id="GO:0016301">
    <property type="term" value="F:kinase activity"/>
    <property type="evidence" value="ECO:0007669"/>
    <property type="project" value="UniProtKB-KW"/>
</dbReference>
<evidence type="ECO:0000313" key="2">
    <source>
        <dbReference type="EMBL" id="OAI16522.1"/>
    </source>
</evidence>
<dbReference type="NCBIfam" id="TIGR03708">
    <property type="entry name" value="poly_P_AMP_trns"/>
    <property type="match status" value="1"/>
</dbReference>
<reference evidence="2 3" key="1">
    <citation type="submission" date="2016-03" db="EMBL/GenBank/DDBJ databases">
        <authorList>
            <person name="Ploux O."/>
        </authorList>
    </citation>
    <scope>NUCLEOTIDE SEQUENCE [LARGE SCALE GENOMIC DNA]</scope>
    <source>
        <strain evidence="2 3">R-45370</strain>
    </source>
</reference>
<dbReference type="PANTHER" id="PTHR34383">
    <property type="entry name" value="POLYPHOSPHATE:AMP PHOSPHOTRANSFERASE-RELATED"/>
    <property type="match status" value="1"/>
</dbReference>
<name>A0A177NFB6_9GAMM</name>
<dbReference type="EMBL" id="LUUI01000095">
    <property type="protein sequence ID" value="OAI16522.1"/>
    <property type="molecule type" value="Genomic_DNA"/>
</dbReference>
<proteinExistence type="predicted"/>
<evidence type="ECO:0000313" key="3">
    <source>
        <dbReference type="Proteomes" id="UP000078476"/>
    </source>
</evidence>
<accession>A0A177NFB6</accession>
<keyword evidence="2" id="KW-0418">Kinase</keyword>
<dbReference type="Gene3D" id="3.40.50.300">
    <property type="entry name" value="P-loop containing nucleotide triphosphate hydrolases"/>
    <property type="match status" value="2"/>
</dbReference>
<dbReference type="AlphaFoldDB" id="A0A177NFB6"/>
<dbReference type="InterPro" id="IPR022488">
    <property type="entry name" value="PPK2-related"/>
</dbReference>
<gene>
    <name evidence="2" type="ORF">A1359_07695</name>
</gene>
<evidence type="ECO:0000259" key="1">
    <source>
        <dbReference type="Pfam" id="PF03976"/>
    </source>
</evidence>
<organism evidence="2 3">
    <name type="scientific">Methylomonas lenta</name>
    <dbReference type="NCBI Taxonomy" id="980561"/>
    <lineage>
        <taxon>Bacteria</taxon>
        <taxon>Pseudomonadati</taxon>
        <taxon>Pseudomonadota</taxon>
        <taxon>Gammaproteobacteria</taxon>
        <taxon>Methylococcales</taxon>
        <taxon>Methylococcaceae</taxon>
        <taxon>Methylomonas</taxon>
    </lineage>
</organism>
<dbReference type="RefSeq" id="WP_066981117.1">
    <property type="nucleotide sequence ID" value="NZ_LUUI01000095.1"/>
</dbReference>
<feature type="domain" description="Polyphosphate kinase-2-related" evidence="1">
    <location>
        <begin position="272"/>
        <end position="493"/>
    </location>
</feature>
<dbReference type="Pfam" id="PF03976">
    <property type="entry name" value="PPK2"/>
    <property type="match status" value="2"/>
</dbReference>
<dbReference type="InterPro" id="IPR027417">
    <property type="entry name" value="P-loop_NTPase"/>
</dbReference>
<dbReference type="STRING" id="980561.A1359_07695"/>
<dbReference type="PANTHER" id="PTHR34383:SF3">
    <property type="entry name" value="POLYPHOSPHATE:AMP PHOSPHOTRANSFERASE"/>
    <property type="match status" value="1"/>
</dbReference>
<dbReference type="Proteomes" id="UP000078476">
    <property type="component" value="Unassembled WGS sequence"/>
</dbReference>
<dbReference type="GO" id="GO:0043751">
    <property type="term" value="F:polyphosphate:AMP phosphotransferase activity"/>
    <property type="evidence" value="ECO:0007669"/>
    <property type="project" value="InterPro"/>
</dbReference>
<feature type="domain" description="Polyphosphate kinase-2-related" evidence="1">
    <location>
        <begin position="12"/>
        <end position="233"/>
    </location>
</feature>
<keyword evidence="3" id="KW-1185">Reference proteome</keyword>
<dbReference type="SUPFAM" id="SSF52540">
    <property type="entry name" value="P-loop containing nucleoside triphosphate hydrolases"/>
    <property type="match status" value="2"/>
</dbReference>
<sequence length="498" mass="58157">MFEVAELGHTVEKSLYKEKSAQLRTQLLTIQHQLKSCPFSVIIIISGVDGGGKGEVIHKLNEWLDPRHMRTIALGEASDEERERPTFWRYWRTLPAKGTIGVYVGSWYSDPIAQRVYQKVDDNALQTELTQINQLEKLLADDNTLIIKCWLHLKKADQAKRLKSLAKNPATKWRVTDKDRQHLGLYDEFIGVAEQVLTETSKSYAPWLIVEGSDIRYSSLTVGQHVFERIEQHIQQYDATLSTATDLQNSSNNSLIEQYNLLDSLDLSLKLGKSYYKKQLEKYQGKLNELSRHALAANRSSILVFEGWDAAGKGGAIRRLTESMDARHYQVIPIAAPTDEERSHHYLWRFWRHIPRAGQVTIYDRSWYGRVLVERVEGLAKNSHWQRAYSEIVNFEEALLAHGIVIMKFWLHIDKDEQIDRFKRREQISYKQFKITDEDYRNREKWDDYQKAVNEMIARTSTSKSPWLLVESNDKYYARIKIIKAYCERLEKMLDEIN</sequence>
<dbReference type="InterPro" id="IPR022489">
    <property type="entry name" value="PolyP_AMP_Tfrase"/>
</dbReference>
<dbReference type="GO" id="GO:0006797">
    <property type="term" value="P:polyphosphate metabolic process"/>
    <property type="evidence" value="ECO:0007669"/>
    <property type="project" value="InterPro"/>
</dbReference>